<dbReference type="Proteomes" id="UP000199727">
    <property type="component" value="Unassembled WGS sequence"/>
</dbReference>
<evidence type="ECO:0000313" key="1">
    <source>
        <dbReference type="EMBL" id="OXG13656.1"/>
    </source>
</evidence>
<dbReference type="EMBL" id="AMKT01000078">
    <property type="protein sequence ID" value="OXG13656.1"/>
    <property type="molecule type" value="Genomic_DNA"/>
</dbReference>
<evidence type="ECO:0000313" key="2">
    <source>
        <dbReference type="Proteomes" id="UP000199727"/>
    </source>
</evidence>
<sequence>MHSLLFRPLLPLHPHSYVLSVDASIVTSRSSSTSFLLSPSDILPAISPPPLPATDDGISGHIRPLSMPAVNCTSIGPGVPAVPAVPGVGGMRMCGSWYCLILRMILGMGSFSMSVVDQMLVAGAAPRVDYSAFLFLCRSVGGDKVFVLQRTQNLRTALKIYDMETILKPSLAMSSLVESGITAYVTSRYASVNNSRLQLGLGQPVVLDVKAMDFKGRLPADPGILDGFFWDDECILSPPRPVCCGVSMNA</sequence>
<reference evidence="1 2" key="1">
    <citation type="submission" date="2017-06" db="EMBL/GenBank/DDBJ databases">
        <title>Global population genomics of the pathogenic fungus Cryptococcus neoformans var. grubii.</title>
        <authorList>
            <person name="Cuomo C."/>
            <person name="Litvintseva A."/>
            <person name="Chen Y."/>
            <person name="Young S."/>
            <person name="Zeng Q."/>
            <person name="Chapman S."/>
            <person name="Gujja S."/>
            <person name="Saif S."/>
            <person name="Birren B."/>
        </authorList>
    </citation>
    <scope>NUCLEOTIDE SEQUENCE [LARGE SCALE GENOMIC DNA]</scope>
    <source>
        <strain evidence="1 2">Tu259-1</strain>
    </source>
</reference>
<gene>
    <name evidence="1" type="ORF">C361_05794</name>
</gene>
<protein>
    <submittedName>
        <fullName evidence="1">Uncharacterized protein</fullName>
    </submittedName>
</protein>
<accession>A0A854QAF1</accession>
<name>A0A854QAF1_CRYNE</name>
<dbReference type="AlphaFoldDB" id="A0A854QAF1"/>
<comment type="caution">
    <text evidence="1">The sequence shown here is derived from an EMBL/GenBank/DDBJ whole genome shotgun (WGS) entry which is preliminary data.</text>
</comment>
<proteinExistence type="predicted"/>
<organism evidence="1 2">
    <name type="scientific">Cryptococcus neoformans Tu259-1</name>
    <dbReference type="NCBI Taxonomy" id="1230072"/>
    <lineage>
        <taxon>Eukaryota</taxon>
        <taxon>Fungi</taxon>
        <taxon>Dikarya</taxon>
        <taxon>Basidiomycota</taxon>
        <taxon>Agaricomycotina</taxon>
        <taxon>Tremellomycetes</taxon>
        <taxon>Tremellales</taxon>
        <taxon>Cryptococcaceae</taxon>
        <taxon>Cryptococcus</taxon>
        <taxon>Cryptococcus neoformans species complex</taxon>
    </lineage>
</organism>